<name>A0A934LYT8_9RHOB</name>
<evidence type="ECO:0000313" key="2">
    <source>
        <dbReference type="EMBL" id="MBI6630147.1"/>
    </source>
</evidence>
<sequence>MTSKVRAGATPAHVAGAATQKSALPMQQLTLIGLFGPASAPRALLRGRNGRILKVEPGDRVGGSHVMGIDSDGVILQRQNQAVRLALPSK</sequence>
<feature type="region of interest" description="Disordered" evidence="1">
    <location>
        <begin position="1"/>
        <end position="20"/>
    </location>
</feature>
<comment type="caution">
    <text evidence="2">The sequence shown here is derived from an EMBL/GenBank/DDBJ whole genome shotgun (WGS) entry which is preliminary data.</text>
</comment>
<protein>
    <recommendedName>
        <fullName evidence="4">Pilus assembly protein PilP</fullName>
    </recommendedName>
</protein>
<keyword evidence="3" id="KW-1185">Reference proteome</keyword>
<evidence type="ECO:0008006" key="4">
    <source>
        <dbReference type="Google" id="ProtNLM"/>
    </source>
</evidence>
<feature type="compositionally biased region" description="Low complexity" evidence="1">
    <location>
        <begin position="7"/>
        <end position="19"/>
    </location>
</feature>
<evidence type="ECO:0000313" key="3">
    <source>
        <dbReference type="Proteomes" id="UP000613255"/>
    </source>
</evidence>
<dbReference type="Proteomes" id="UP000613255">
    <property type="component" value="Unassembled WGS sequence"/>
</dbReference>
<dbReference type="AlphaFoldDB" id="A0A934LYT8"/>
<gene>
    <name evidence="2" type="ORF">JAO82_09670</name>
</gene>
<organism evidence="2 3">
    <name type="scientific">Pontibaca salina</name>
    <dbReference type="NCBI Taxonomy" id="2795731"/>
    <lineage>
        <taxon>Bacteria</taxon>
        <taxon>Pseudomonadati</taxon>
        <taxon>Pseudomonadota</taxon>
        <taxon>Alphaproteobacteria</taxon>
        <taxon>Rhodobacterales</taxon>
        <taxon>Roseobacteraceae</taxon>
        <taxon>Pontibaca</taxon>
    </lineage>
</organism>
<dbReference type="EMBL" id="JAEIJD010000007">
    <property type="protein sequence ID" value="MBI6630147.1"/>
    <property type="molecule type" value="Genomic_DNA"/>
</dbReference>
<accession>A0A934LYT8</accession>
<reference evidence="2" key="1">
    <citation type="submission" date="2020-12" db="EMBL/GenBank/DDBJ databases">
        <title>Pontibaca salina gen. nov., sp. nov., isolated from marine sediment.</title>
        <authorList>
            <person name="Bo J."/>
            <person name="Wang S."/>
            <person name="Song X."/>
            <person name="Du Z."/>
        </authorList>
    </citation>
    <scope>NUCLEOTIDE SEQUENCE</scope>
    <source>
        <strain evidence="2">S1109L</strain>
    </source>
</reference>
<evidence type="ECO:0000256" key="1">
    <source>
        <dbReference type="SAM" id="MobiDB-lite"/>
    </source>
</evidence>
<dbReference type="RefSeq" id="WP_198686177.1">
    <property type="nucleotide sequence ID" value="NZ_JAEIJD010000007.1"/>
</dbReference>
<proteinExistence type="predicted"/>